<dbReference type="Proteomes" id="UP001454036">
    <property type="component" value="Unassembled WGS sequence"/>
</dbReference>
<evidence type="ECO:0000313" key="2">
    <source>
        <dbReference type="Proteomes" id="UP001454036"/>
    </source>
</evidence>
<comment type="caution">
    <text evidence="1">The sequence shown here is derived from an EMBL/GenBank/DDBJ whole genome shotgun (WGS) entry which is preliminary data.</text>
</comment>
<dbReference type="AlphaFoldDB" id="A0AAV3RR18"/>
<gene>
    <name evidence="1" type="ORF">LIER_42481</name>
</gene>
<reference evidence="1 2" key="1">
    <citation type="submission" date="2024-01" db="EMBL/GenBank/DDBJ databases">
        <title>The complete chloroplast genome sequence of Lithospermum erythrorhizon: insights into the phylogenetic relationship among Boraginaceae species and the maternal lineages of purple gromwells.</title>
        <authorList>
            <person name="Okada T."/>
            <person name="Watanabe K."/>
        </authorList>
    </citation>
    <scope>NUCLEOTIDE SEQUENCE [LARGE SCALE GENOMIC DNA]</scope>
</reference>
<name>A0AAV3RR18_LITER</name>
<dbReference type="EMBL" id="BAABME010029612">
    <property type="protein sequence ID" value="GAA0183909.1"/>
    <property type="molecule type" value="Genomic_DNA"/>
</dbReference>
<sequence length="287" mass="29722">MVKPWSEEALTEGGGSYLTIEKTMKMKKKRKTPPPEEDVSNMVASNVDPFLLVRVPHDNRVNVDGVLDDKMQKVVAEWEQNSSSLAAEGSCGGMMGNSVIEVEKVAPKTAYVVAFCSETDVETQGAGGVRTQVVSKSPPVTPVTRSHVEGGSIRVGLDAPQSVDAVQMAPQPGKDFVVNSGTGDVMIGVGGGKSQNVPALHALAGLRGSSTDGLHNAPFAGKGLVFMAGGSGSGSVTKAAGSSVRGQSLLVLGCNARGRHSRVVLVQDLVPVLLPSAPIRPPPINPP</sequence>
<keyword evidence="2" id="KW-1185">Reference proteome</keyword>
<protein>
    <submittedName>
        <fullName evidence="1">Uncharacterized protein</fullName>
    </submittedName>
</protein>
<proteinExistence type="predicted"/>
<evidence type="ECO:0000313" key="1">
    <source>
        <dbReference type="EMBL" id="GAA0183909.1"/>
    </source>
</evidence>
<organism evidence="1 2">
    <name type="scientific">Lithospermum erythrorhizon</name>
    <name type="common">Purple gromwell</name>
    <name type="synonym">Lithospermum officinale var. erythrorhizon</name>
    <dbReference type="NCBI Taxonomy" id="34254"/>
    <lineage>
        <taxon>Eukaryota</taxon>
        <taxon>Viridiplantae</taxon>
        <taxon>Streptophyta</taxon>
        <taxon>Embryophyta</taxon>
        <taxon>Tracheophyta</taxon>
        <taxon>Spermatophyta</taxon>
        <taxon>Magnoliopsida</taxon>
        <taxon>eudicotyledons</taxon>
        <taxon>Gunneridae</taxon>
        <taxon>Pentapetalae</taxon>
        <taxon>asterids</taxon>
        <taxon>lamiids</taxon>
        <taxon>Boraginales</taxon>
        <taxon>Boraginaceae</taxon>
        <taxon>Boraginoideae</taxon>
        <taxon>Lithospermeae</taxon>
        <taxon>Lithospermum</taxon>
    </lineage>
</organism>
<accession>A0AAV3RR18</accession>